<name>A0A4Y2G1D1_ARAVE</name>
<comment type="caution">
    <text evidence="12">The sequence shown here is derived from an EMBL/GenBank/DDBJ whole genome shotgun (WGS) entry which is preliminary data.</text>
</comment>
<evidence type="ECO:0000256" key="9">
    <source>
        <dbReference type="ARBA" id="ARBA00023319"/>
    </source>
</evidence>
<evidence type="ECO:0000256" key="2">
    <source>
        <dbReference type="ARBA" id="ARBA00022692"/>
    </source>
</evidence>
<dbReference type="GO" id="GO:0016020">
    <property type="term" value="C:membrane"/>
    <property type="evidence" value="ECO:0007669"/>
    <property type="project" value="UniProtKB-SubCell"/>
</dbReference>
<dbReference type="Pfam" id="PF00041">
    <property type="entry name" value="fn3"/>
    <property type="match status" value="1"/>
</dbReference>
<reference evidence="12 13" key="1">
    <citation type="journal article" date="2019" name="Sci. Rep.">
        <title>Orb-weaving spider Araneus ventricosus genome elucidates the spidroin gene catalogue.</title>
        <authorList>
            <person name="Kono N."/>
            <person name="Nakamura H."/>
            <person name="Ohtoshi R."/>
            <person name="Moran D.A.P."/>
            <person name="Shinohara A."/>
            <person name="Yoshida Y."/>
            <person name="Fujiwara M."/>
            <person name="Mori M."/>
            <person name="Tomita M."/>
            <person name="Arakawa K."/>
        </authorList>
    </citation>
    <scope>NUCLEOTIDE SEQUENCE [LARGE SCALE GENOMIC DNA]</scope>
</reference>
<dbReference type="CDD" id="cd00063">
    <property type="entry name" value="FN3"/>
    <property type="match status" value="2"/>
</dbReference>
<evidence type="ECO:0000313" key="12">
    <source>
        <dbReference type="EMBL" id="GBM47612.1"/>
    </source>
</evidence>
<dbReference type="PANTHER" id="PTHR13817:SF172">
    <property type="entry name" value="IG-LIKE DOMAIN-CONTAINING PROTEIN"/>
    <property type="match status" value="1"/>
</dbReference>
<evidence type="ECO:0000256" key="3">
    <source>
        <dbReference type="ARBA" id="ARBA00022729"/>
    </source>
</evidence>
<dbReference type="Pfam" id="PF25059">
    <property type="entry name" value="FN3_DSCAM-DSCAML_C"/>
    <property type="match status" value="1"/>
</dbReference>
<evidence type="ECO:0000256" key="6">
    <source>
        <dbReference type="ARBA" id="ARBA00022989"/>
    </source>
</evidence>
<dbReference type="PROSITE" id="PS50853">
    <property type="entry name" value="FN3"/>
    <property type="match status" value="2"/>
</dbReference>
<gene>
    <name evidence="12" type="primary">Dscam2_92</name>
    <name evidence="12" type="ORF">AVEN_158261_2</name>
</gene>
<evidence type="ECO:0000256" key="4">
    <source>
        <dbReference type="ARBA" id="ARBA00022737"/>
    </source>
</evidence>
<keyword evidence="2 10" id="KW-0812">Transmembrane</keyword>
<organism evidence="12 13">
    <name type="scientific">Araneus ventricosus</name>
    <name type="common">Orbweaver spider</name>
    <name type="synonym">Epeira ventricosa</name>
    <dbReference type="NCBI Taxonomy" id="182803"/>
    <lineage>
        <taxon>Eukaryota</taxon>
        <taxon>Metazoa</taxon>
        <taxon>Ecdysozoa</taxon>
        <taxon>Arthropoda</taxon>
        <taxon>Chelicerata</taxon>
        <taxon>Arachnida</taxon>
        <taxon>Araneae</taxon>
        <taxon>Araneomorphae</taxon>
        <taxon>Entelegynae</taxon>
        <taxon>Araneoidea</taxon>
        <taxon>Araneidae</taxon>
        <taxon>Araneus</taxon>
    </lineage>
</organism>
<evidence type="ECO:0000256" key="7">
    <source>
        <dbReference type="ARBA" id="ARBA00023136"/>
    </source>
</evidence>
<dbReference type="GO" id="GO:0007155">
    <property type="term" value="P:cell adhesion"/>
    <property type="evidence" value="ECO:0007669"/>
    <property type="project" value="UniProtKB-KW"/>
</dbReference>
<keyword evidence="8" id="KW-1015">Disulfide bond</keyword>
<keyword evidence="9" id="KW-0393">Immunoglobulin domain</keyword>
<keyword evidence="6 10" id="KW-1133">Transmembrane helix</keyword>
<dbReference type="Gene3D" id="2.60.40.10">
    <property type="entry name" value="Immunoglobulins"/>
    <property type="match status" value="2"/>
</dbReference>
<accession>A0A4Y2G1D1</accession>
<comment type="subcellular location">
    <subcellularLocation>
        <location evidence="1">Membrane</location>
        <topology evidence="1">Single-pass membrane protein</topology>
    </subcellularLocation>
</comment>
<keyword evidence="5" id="KW-0130">Cell adhesion</keyword>
<dbReference type="EMBL" id="BGPR01001187">
    <property type="protein sequence ID" value="GBM47612.1"/>
    <property type="molecule type" value="Genomic_DNA"/>
</dbReference>
<dbReference type="SMART" id="SM00060">
    <property type="entry name" value="FN3"/>
    <property type="match status" value="1"/>
</dbReference>
<evidence type="ECO:0000313" key="13">
    <source>
        <dbReference type="Proteomes" id="UP000499080"/>
    </source>
</evidence>
<feature type="domain" description="Fibronectin type-III" evidence="11">
    <location>
        <begin position="75"/>
        <end position="176"/>
    </location>
</feature>
<dbReference type="OrthoDB" id="6431829at2759"/>
<dbReference type="PANTHER" id="PTHR13817">
    <property type="entry name" value="TITIN"/>
    <property type="match status" value="1"/>
</dbReference>
<dbReference type="InterPro" id="IPR013783">
    <property type="entry name" value="Ig-like_fold"/>
</dbReference>
<dbReference type="InterPro" id="IPR003961">
    <property type="entry name" value="FN3_dom"/>
</dbReference>
<proteinExistence type="predicted"/>
<keyword evidence="7 10" id="KW-0472">Membrane</keyword>
<evidence type="ECO:0000259" key="11">
    <source>
        <dbReference type="PROSITE" id="PS50853"/>
    </source>
</evidence>
<evidence type="ECO:0000256" key="8">
    <source>
        <dbReference type="ARBA" id="ARBA00023157"/>
    </source>
</evidence>
<dbReference type="Proteomes" id="UP000499080">
    <property type="component" value="Unassembled WGS sequence"/>
</dbReference>
<keyword evidence="3" id="KW-0732">Signal</keyword>
<sequence>MYNNDTFCGNISEYTIHYKSDDGEWKSEQLGSNVDRYTITGLKCGSRYQLYMTASNSLGTGEPSSPVFARTQGAAPMSPQESVFLHPNATSVTLHLSAWKNGGCPITHFVVQHRPKYQSQWITATEKLDMPREVYTIRHLSPDRDYVIMVTAHSEAGLTQGEYGVRTLSASAIAPTSSPAFGKRETGLPFYKNVALVVPVVVSSLVILVLLFAIVVCFRKHSQDRRGRHGKLYLW</sequence>
<dbReference type="InterPro" id="IPR050964">
    <property type="entry name" value="Striated_Muscle_Regulatory"/>
</dbReference>
<evidence type="ECO:0000256" key="10">
    <source>
        <dbReference type="SAM" id="Phobius"/>
    </source>
</evidence>
<evidence type="ECO:0000256" key="5">
    <source>
        <dbReference type="ARBA" id="ARBA00022889"/>
    </source>
</evidence>
<feature type="transmembrane region" description="Helical" evidence="10">
    <location>
        <begin position="194"/>
        <end position="218"/>
    </location>
</feature>
<dbReference type="AlphaFoldDB" id="A0A4Y2G1D1"/>
<keyword evidence="13" id="KW-1185">Reference proteome</keyword>
<keyword evidence="4" id="KW-0677">Repeat</keyword>
<dbReference type="InterPro" id="IPR036116">
    <property type="entry name" value="FN3_sf"/>
</dbReference>
<dbReference type="InterPro" id="IPR056754">
    <property type="entry name" value="DSCAM/DSCAML_C"/>
</dbReference>
<feature type="domain" description="Fibronectin type-III" evidence="11">
    <location>
        <begin position="1"/>
        <end position="74"/>
    </location>
</feature>
<dbReference type="SUPFAM" id="SSF49265">
    <property type="entry name" value="Fibronectin type III"/>
    <property type="match status" value="1"/>
</dbReference>
<evidence type="ECO:0000256" key="1">
    <source>
        <dbReference type="ARBA" id="ARBA00004167"/>
    </source>
</evidence>
<protein>
    <submittedName>
        <fullName evidence="12">Down syndrome cell adhesion molecule-like protein Dscam2</fullName>
    </submittedName>
</protein>